<evidence type="ECO:0000256" key="1">
    <source>
        <dbReference type="SAM" id="Coils"/>
    </source>
</evidence>
<dbReference type="EMBL" id="UOGG01000189">
    <property type="protein sequence ID" value="VAX32223.1"/>
    <property type="molecule type" value="Genomic_DNA"/>
</dbReference>
<dbReference type="Gene3D" id="1.10.260.40">
    <property type="entry name" value="lambda repressor-like DNA-binding domains"/>
    <property type="match status" value="1"/>
</dbReference>
<name>A0A3B1D5Z3_9ZZZZ</name>
<protein>
    <recommendedName>
        <fullName evidence="2">HTH cro/C1-type domain-containing protein</fullName>
    </recommendedName>
</protein>
<feature type="coiled-coil region" evidence="1">
    <location>
        <begin position="89"/>
        <end position="123"/>
    </location>
</feature>
<gene>
    <name evidence="3" type="ORF">MNBD_NITROSPINAE05-831</name>
</gene>
<proteinExistence type="predicted"/>
<dbReference type="InterPro" id="IPR010982">
    <property type="entry name" value="Lambda_DNA-bd_dom_sf"/>
</dbReference>
<keyword evidence="1" id="KW-0175">Coiled coil</keyword>
<accession>A0A3B1D5Z3</accession>
<organism evidence="3">
    <name type="scientific">hydrothermal vent metagenome</name>
    <dbReference type="NCBI Taxonomy" id="652676"/>
    <lineage>
        <taxon>unclassified sequences</taxon>
        <taxon>metagenomes</taxon>
        <taxon>ecological metagenomes</taxon>
    </lineage>
</organism>
<feature type="domain" description="HTH cro/C1-type" evidence="2">
    <location>
        <begin position="13"/>
        <end position="68"/>
    </location>
</feature>
<evidence type="ECO:0000259" key="2">
    <source>
        <dbReference type="PROSITE" id="PS50943"/>
    </source>
</evidence>
<dbReference type="GO" id="GO:0003677">
    <property type="term" value="F:DNA binding"/>
    <property type="evidence" value="ECO:0007669"/>
    <property type="project" value="InterPro"/>
</dbReference>
<evidence type="ECO:0000313" key="3">
    <source>
        <dbReference type="EMBL" id="VAX32223.1"/>
    </source>
</evidence>
<dbReference type="SUPFAM" id="SSF47413">
    <property type="entry name" value="lambda repressor-like DNA-binding domains"/>
    <property type="match status" value="1"/>
</dbReference>
<dbReference type="PROSITE" id="PS50943">
    <property type="entry name" value="HTH_CROC1"/>
    <property type="match status" value="1"/>
</dbReference>
<dbReference type="SMART" id="SM00530">
    <property type="entry name" value="HTH_XRE"/>
    <property type="match status" value="1"/>
</dbReference>
<dbReference type="CDD" id="cd00093">
    <property type="entry name" value="HTH_XRE"/>
    <property type="match status" value="1"/>
</dbReference>
<dbReference type="Pfam" id="PF13443">
    <property type="entry name" value="HTH_26"/>
    <property type="match status" value="1"/>
</dbReference>
<dbReference type="InterPro" id="IPR001387">
    <property type="entry name" value="Cro/C1-type_HTH"/>
</dbReference>
<reference evidence="3" key="1">
    <citation type="submission" date="2018-06" db="EMBL/GenBank/DDBJ databases">
        <authorList>
            <person name="Zhirakovskaya E."/>
        </authorList>
    </citation>
    <scope>NUCLEOTIDE SEQUENCE</scope>
</reference>
<dbReference type="AlphaFoldDB" id="A0A3B1D5Z3"/>
<sequence length="133" mass="15322">MNNKQILKIAEKLRSKRAAIRKTIRDMAKESGISRTTLHKWEDRPPANPRRDVIKGIALAYGLKPEDLTVQEEEPAYNQEETVSMEKSLRIIHEKLHELTAEIKTVNDNYKGVSARLEFIENQLNVGEKSKLK</sequence>